<name>A0A369KKV1_9BACT</name>
<sequence>MPQSKSLGKGVFLIATPEIDSGTFFRSVILLCEHSPSGSFGLMINKPLELDIPEGLTHELPLDTGHLSIRAGGPVQTDQVMLLHDSVATHENTLKISDRIFLGSDLKLLREKATGNENLHLYFGYTGWASGQLEREIFEESWYIHPATHKYVFEVPDKKIWKTLLEDMGGRFASLSTMPEDIYLN</sequence>
<dbReference type="Gene3D" id="3.40.1740.10">
    <property type="entry name" value="VC0467-like"/>
    <property type="match status" value="1"/>
</dbReference>
<dbReference type="PANTHER" id="PTHR30327">
    <property type="entry name" value="UNCHARACTERIZED PROTEIN YQGE"/>
    <property type="match status" value="1"/>
</dbReference>
<evidence type="ECO:0000256" key="2">
    <source>
        <dbReference type="HAMAP-Rule" id="MF_00758"/>
    </source>
</evidence>
<dbReference type="SUPFAM" id="SSF143456">
    <property type="entry name" value="VC0467-like"/>
    <property type="match status" value="1"/>
</dbReference>
<dbReference type="InterPro" id="IPR003774">
    <property type="entry name" value="AlgH-like"/>
</dbReference>
<evidence type="ECO:0000313" key="3">
    <source>
        <dbReference type="EMBL" id="RDB31636.1"/>
    </source>
</evidence>
<dbReference type="AlphaFoldDB" id="A0A369KKV1"/>
<dbReference type="PANTHER" id="PTHR30327:SF1">
    <property type="entry name" value="UPF0301 PROTEIN YQGE"/>
    <property type="match status" value="1"/>
</dbReference>
<dbReference type="OrthoDB" id="9807486at2"/>
<comment type="similarity">
    <text evidence="1 2">Belongs to the UPF0301 (AlgH) family.</text>
</comment>
<comment type="caution">
    <text evidence="3">The sequence shown here is derived from an EMBL/GenBank/DDBJ whole genome shotgun (WGS) entry which is preliminary data.</text>
</comment>
<organism evidence="3 4">
    <name type="scientific">Candidatus Similichlamydia laticola</name>
    <dbReference type="NCBI Taxonomy" id="2170265"/>
    <lineage>
        <taxon>Bacteria</taxon>
        <taxon>Pseudomonadati</taxon>
        <taxon>Chlamydiota</taxon>
        <taxon>Chlamydiia</taxon>
        <taxon>Parachlamydiales</taxon>
        <taxon>Candidatus Parilichlamydiaceae</taxon>
        <taxon>Candidatus Similichlamydia</taxon>
    </lineage>
</organism>
<reference evidence="3 4" key="1">
    <citation type="submission" date="2018-07" db="EMBL/GenBank/DDBJ databases">
        <title>Comparative genomics of the Candidatus Parilichlamydiaceae reveals evidence of convergent evolution and genome reduction in the phylum Chlamydiae.</title>
        <authorList>
            <person name="Taylor-Brown A."/>
            <person name="Polkinghorne A."/>
        </authorList>
    </citation>
    <scope>NUCLEOTIDE SEQUENCE [LARGE SCALE GENOMIC DNA]</scope>
    <source>
        <strain evidence="3 4">Hat2</strain>
    </source>
</reference>
<gene>
    <name evidence="3" type="ORF">HAT2_00247</name>
</gene>
<dbReference type="EMBL" id="QQBG01000010">
    <property type="protein sequence ID" value="RDB31636.1"/>
    <property type="molecule type" value="Genomic_DNA"/>
</dbReference>
<evidence type="ECO:0000313" key="4">
    <source>
        <dbReference type="Proteomes" id="UP000253816"/>
    </source>
</evidence>
<protein>
    <recommendedName>
        <fullName evidence="2">UPF0301 protein HAT2_00247</fullName>
    </recommendedName>
</protein>
<dbReference type="GO" id="GO:0005829">
    <property type="term" value="C:cytosol"/>
    <property type="evidence" value="ECO:0007669"/>
    <property type="project" value="TreeGrafter"/>
</dbReference>
<dbReference type="Pfam" id="PF02622">
    <property type="entry name" value="DUF179"/>
    <property type="match status" value="1"/>
</dbReference>
<accession>A0A369KKV1</accession>
<evidence type="ECO:0000256" key="1">
    <source>
        <dbReference type="ARBA" id="ARBA00009600"/>
    </source>
</evidence>
<keyword evidence="4" id="KW-1185">Reference proteome</keyword>
<dbReference type="HAMAP" id="MF_00758">
    <property type="entry name" value="UPF0301"/>
    <property type="match status" value="1"/>
</dbReference>
<dbReference type="Proteomes" id="UP000253816">
    <property type="component" value="Unassembled WGS sequence"/>
</dbReference>
<dbReference type="RefSeq" id="WP_114544211.1">
    <property type="nucleotide sequence ID" value="NZ_QQBG01000010.1"/>
</dbReference>
<proteinExistence type="inferred from homology"/>